<dbReference type="GO" id="GO:0016301">
    <property type="term" value="F:kinase activity"/>
    <property type="evidence" value="ECO:0007669"/>
    <property type="project" value="UniProtKB-KW"/>
</dbReference>
<dbReference type="Pfam" id="PF13947">
    <property type="entry name" value="GUB_WAK_bind"/>
    <property type="match status" value="1"/>
</dbReference>
<organism evidence="5 6">
    <name type="scientific">Cocos nucifera</name>
    <name type="common">Coconut palm</name>
    <dbReference type="NCBI Taxonomy" id="13894"/>
    <lineage>
        <taxon>Eukaryota</taxon>
        <taxon>Viridiplantae</taxon>
        <taxon>Streptophyta</taxon>
        <taxon>Embryophyta</taxon>
        <taxon>Tracheophyta</taxon>
        <taxon>Spermatophyta</taxon>
        <taxon>Magnoliopsida</taxon>
        <taxon>Liliopsida</taxon>
        <taxon>Arecaceae</taxon>
        <taxon>Arecoideae</taxon>
        <taxon>Cocoseae</taxon>
        <taxon>Attaleinae</taxon>
        <taxon>Cocos</taxon>
    </lineage>
</organism>
<dbReference type="OrthoDB" id="695333at2759"/>
<keyword evidence="5" id="KW-0675">Receptor</keyword>
<dbReference type="AlphaFoldDB" id="A0A8K0IJB7"/>
<dbReference type="InterPro" id="IPR025287">
    <property type="entry name" value="WAK_GUB"/>
</dbReference>
<keyword evidence="6" id="KW-1185">Reference proteome</keyword>
<feature type="domain" description="Wall-associated receptor kinase galacturonan-binding" evidence="4">
    <location>
        <begin position="30"/>
        <end position="80"/>
    </location>
</feature>
<evidence type="ECO:0000259" key="4">
    <source>
        <dbReference type="Pfam" id="PF13947"/>
    </source>
</evidence>
<gene>
    <name evidence="5" type="ORF">COCNU_08G011960</name>
</gene>
<keyword evidence="5" id="KW-0418">Kinase</keyword>
<dbReference type="GO" id="GO:0016020">
    <property type="term" value="C:membrane"/>
    <property type="evidence" value="ECO:0007669"/>
    <property type="project" value="UniProtKB-SubCell"/>
</dbReference>
<dbReference type="EMBL" id="CM017879">
    <property type="protein sequence ID" value="KAG1359750.1"/>
    <property type="molecule type" value="Genomic_DNA"/>
</dbReference>
<dbReference type="PANTHER" id="PTHR33491">
    <property type="entry name" value="OSJNBA0016N04.9 PROTEIN"/>
    <property type="match status" value="1"/>
</dbReference>
<dbReference type="GO" id="GO:0030247">
    <property type="term" value="F:polysaccharide binding"/>
    <property type="evidence" value="ECO:0007669"/>
    <property type="project" value="InterPro"/>
</dbReference>
<comment type="caution">
    <text evidence="5">The sequence shown here is derived from an EMBL/GenBank/DDBJ whole genome shotgun (WGS) entry which is preliminary data.</text>
</comment>
<feature type="signal peptide" evidence="3">
    <location>
        <begin position="1"/>
        <end position="18"/>
    </location>
</feature>
<sequence>MACKRELVLLLQLPAAWSSTSDQKQALPGCPDKCGNIPVPYPFGIGPNCSREGFEITCSSTNSGSPRASISGLDIEVTDIYR</sequence>
<name>A0A8K0IJB7_COCNU</name>
<keyword evidence="2 3" id="KW-0732">Signal</keyword>
<evidence type="ECO:0000256" key="2">
    <source>
        <dbReference type="ARBA" id="ARBA00022729"/>
    </source>
</evidence>
<reference evidence="5" key="2">
    <citation type="submission" date="2019-07" db="EMBL/GenBank/DDBJ databases">
        <authorList>
            <person name="Yang Y."/>
            <person name="Bocs S."/>
            <person name="Baudouin L."/>
        </authorList>
    </citation>
    <scope>NUCLEOTIDE SEQUENCE</scope>
    <source>
        <tissue evidence="5">Spear leaf of Hainan Tall coconut</tissue>
    </source>
</reference>
<evidence type="ECO:0000313" key="6">
    <source>
        <dbReference type="Proteomes" id="UP000797356"/>
    </source>
</evidence>
<evidence type="ECO:0000313" key="5">
    <source>
        <dbReference type="EMBL" id="KAG1359750.1"/>
    </source>
</evidence>
<proteinExistence type="predicted"/>
<accession>A0A8K0IJB7</accession>
<reference evidence="5" key="1">
    <citation type="journal article" date="2017" name="Gigascience">
        <title>The genome draft of coconut (Cocos nucifera).</title>
        <authorList>
            <person name="Xiao Y."/>
            <person name="Xu P."/>
            <person name="Fan H."/>
            <person name="Baudouin L."/>
            <person name="Xia W."/>
            <person name="Bocs S."/>
            <person name="Xu J."/>
            <person name="Li Q."/>
            <person name="Guo A."/>
            <person name="Zhou L."/>
            <person name="Li J."/>
            <person name="Wu Y."/>
            <person name="Ma Z."/>
            <person name="Armero A."/>
            <person name="Issali A.E."/>
            <person name="Liu N."/>
            <person name="Peng M."/>
            <person name="Yang Y."/>
        </authorList>
    </citation>
    <scope>NUCLEOTIDE SEQUENCE</scope>
    <source>
        <tissue evidence="5">Spear leaf of Hainan Tall coconut</tissue>
    </source>
</reference>
<protein>
    <submittedName>
        <fullName evidence="5">Putative Wall-associated receptor kinase-like 5</fullName>
    </submittedName>
</protein>
<keyword evidence="5" id="KW-0808">Transferase</keyword>
<comment type="subcellular location">
    <subcellularLocation>
        <location evidence="1">Membrane</location>
        <topology evidence="1">Single-pass membrane protein</topology>
    </subcellularLocation>
</comment>
<feature type="chain" id="PRO_5035447797" evidence="3">
    <location>
        <begin position="19"/>
        <end position="82"/>
    </location>
</feature>
<evidence type="ECO:0000256" key="3">
    <source>
        <dbReference type="SAM" id="SignalP"/>
    </source>
</evidence>
<dbReference type="Proteomes" id="UP000797356">
    <property type="component" value="Chromosome 8"/>
</dbReference>
<evidence type="ECO:0000256" key="1">
    <source>
        <dbReference type="ARBA" id="ARBA00004167"/>
    </source>
</evidence>